<dbReference type="EMBL" id="JBHSEH010000016">
    <property type="protein sequence ID" value="MFC4427063.1"/>
    <property type="molecule type" value="Genomic_DNA"/>
</dbReference>
<evidence type="ECO:0000259" key="1">
    <source>
        <dbReference type="Pfam" id="PF01370"/>
    </source>
</evidence>
<name>A0ABV8XT92_9DEIO</name>
<proteinExistence type="predicted"/>
<comment type="caution">
    <text evidence="2">The sequence shown here is derived from an EMBL/GenBank/DDBJ whole genome shotgun (WGS) entry which is preliminary data.</text>
</comment>
<dbReference type="RefSeq" id="WP_380040175.1">
    <property type="nucleotide sequence ID" value="NZ_JBHSEH010000016.1"/>
</dbReference>
<dbReference type="CDD" id="cd08946">
    <property type="entry name" value="SDR_e"/>
    <property type="match status" value="1"/>
</dbReference>
<dbReference type="InterPro" id="IPR036291">
    <property type="entry name" value="NAD(P)-bd_dom_sf"/>
</dbReference>
<gene>
    <name evidence="2" type="ORF">ACFOZ9_12665</name>
</gene>
<evidence type="ECO:0000313" key="2">
    <source>
        <dbReference type="EMBL" id="MFC4427063.1"/>
    </source>
</evidence>
<dbReference type="PANTHER" id="PTHR43245:SF23">
    <property type="entry name" value="NAD(P)-BINDING DOMAIN-CONTAINING PROTEIN"/>
    <property type="match status" value="1"/>
</dbReference>
<dbReference type="SUPFAM" id="SSF51735">
    <property type="entry name" value="NAD(P)-binding Rossmann-fold domains"/>
    <property type="match status" value="1"/>
</dbReference>
<feature type="domain" description="NAD-dependent epimerase/dehydratase" evidence="1">
    <location>
        <begin position="3"/>
        <end position="236"/>
    </location>
</feature>
<accession>A0ABV8XT92</accession>
<dbReference type="InterPro" id="IPR050177">
    <property type="entry name" value="Lipid_A_modif_metabolic_enz"/>
</dbReference>
<reference evidence="3" key="1">
    <citation type="journal article" date="2019" name="Int. J. Syst. Evol. Microbiol.">
        <title>The Global Catalogue of Microorganisms (GCM) 10K type strain sequencing project: providing services to taxonomists for standard genome sequencing and annotation.</title>
        <authorList>
            <consortium name="The Broad Institute Genomics Platform"/>
            <consortium name="The Broad Institute Genome Sequencing Center for Infectious Disease"/>
            <person name="Wu L."/>
            <person name="Ma J."/>
        </authorList>
    </citation>
    <scope>NUCLEOTIDE SEQUENCE [LARGE SCALE GENOMIC DNA]</scope>
    <source>
        <strain evidence="3">CCUG 56029</strain>
    </source>
</reference>
<protein>
    <submittedName>
        <fullName evidence="2">NAD-dependent epimerase/dehydratase family protein</fullName>
    </submittedName>
</protein>
<dbReference type="InterPro" id="IPR001509">
    <property type="entry name" value="Epimerase_deHydtase"/>
</dbReference>
<dbReference type="Gene3D" id="3.40.50.720">
    <property type="entry name" value="NAD(P)-binding Rossmann-like Domain"/>
    <property type="match status" value="1"/>
</dbReference>
<dbReference type="Pfam" id="PF01370">
    <property type="entry name" value="Epimerase"/>
    <property type="match status" value="1"/>
</dbReference>
<sequence length="357" mass="39311">MKVLITGTEGYLGAIVAPAVMRAGHRVTAVDTGYYRSGWLYHGVDRTAPTQFKDIRHITAEDFEGVDAVVHMAELSNDPLGQLLPNITYDINHLGSLRLARLAKAAGVQRFVYMSSCSVYGVATEGDVTEESAVNPQTAYAECKVLVERDLRELADDRFAPTFLRNATAFGASPRMRFDIVLNNLAGLAWTSGEIRMTSDGTPWRPLVHANDIARAIVCALEAPLEAVHNQVFNVGDTAQNYRVRDIAEIIAATFPGCALSFGANGSDNRSYRVSFEKINTRLPGFACEWNAERGAAQLAALFARIGMTKEEFESRGYTRLKQLEYLLSTGQIDQDFFWTDPFSAALPEPVLMESVQ</sequence>
<keyword evidence="3" id="KW-1185">Reference proteome</keyword>
<dbReference type="Proteomes" id="UP001595998">
    <property type="component" value="Unassembled WGS sequence"/>
</dbReference>
<organism evidence="2 3">
    <name type="scientific">Deinococcus navajonensis</name>
    <dbReference type="NCBI Taxonomy" id="309884"/>
    <lineage>
        <taxon>Bacteria</taxon>
        <taxon>Thermotogati</taxon>
        <taxon>Deinococcota</taxon>
        <taxon>Deinococci</taxon>
        <taxon>Deinococcales</taxon>
        <taxon>Deinococcaceae</taxon>
        <taxon>Deinococcus</taxon>
    </lineage>
</organism>
<evidence type="ECO:0000313" key="3">
    <source>
        <dbReference type="Proteomes" id="UP001595998"/>
    </source>
</evidence>
<dbReference type="PANTHER" id="PTHR43245">
    <property type="entry name" value="BIFUNCTIONAL POLYMYXIN RESISTANCE PROTEIN ARNA"/>
    <property type="match status" value="1"/>
</dbReference>